<name>A0A1Y3B424_EURMA</name>
<comment type="caution">
    <text evidence="1">The sequence shown here is derived from an EMBL/GenBank/DDBJ whole genome shotgun (WGS) entry which is preliminary data.</text>
</comment>
<dbReference type="OrthoDB" id="79687at2759"/>
<sequence length="222" mass="24950">MMMDTKKYGITVNILATKIMPALIPAMANVNLNLDEHHLLLDDNDNVFFYQQFNDLIVLLNEMLTYIGKCQRNKLMLEKNTATTIKIPEITESFRDSNQTINSNVPYPNRPPSLRLESRRTSISMDDVVRRASLTSAASSPDSNLLRVQANLPGRRHSDNTIIPPRILIAPSTPTTLFSLSRGPSTSNLNSRRHSSIISHNISNNLVVQAVVDIQLYQHSIN</sequence>
<dbReference type="Proteomes" id="UP000194236">
    <property type="component" value="Unassembled WGS sequence"/>
</dbReference>
<protein>
    <submittedName>
        <fullName evidence="1">Uncharacterized protein</fullName>
    </submittedName>
</protein>
<dbReference type="EMBL" id="MUJZ01045639">
    <property type="protein sequence ID" value="OTF74728.1"/>
    <property type="molecule type" value="Genomic_DNA"/>
</dbReference>
<dbReference type="AlphaFoldDB" id="A0A1Y3B424"/>
<proteinExistence type="predicted"/>
<organism evidence="1 2">
    <name type="scientific">Euroglyphus maynei</name>
    <name type="common">Mayne's house dust mite</name>
    <dbReference type="NCBI Taxonomy" id="6958"/>
    <lineage>
        <taxon>Eukaryota</taxon>
        <taxon>Metazoa</taxon>
        <taxon>Ecdysozoa</taxon>
        <taxon>Arthropoda</taxon>
        <taxon>Chelicerata</taxon>
        <taxon>Arachnida</taxon>
        <taxon>Acari</taxon>
        <taxon>Acariformes</taxon>
        <taxon>Sarcoptiformes</taxon>
        <taxon>Astigmata</taxon>
        <taxon>Psoroptidia</taxon>
        <taxon>Analgoidea</taxon>
        <taxon>Pyroglyphidae</taxon>
        <taxon>Pyroglyphinae</taxon>
        <taxon>Euroglyphus</taxon>
    </lineage>
</organism>
<evidence type="ECO:0000313" key="2">
    <source>
        <dbReference type="Proteomes" id="UP000194236"/>
    </source>
</evidence>
<keyword evidence="2" id="KW-1185">Reference proteome</keyword>
<accession>A0A1Y3B424</accession>
<gene>
    <name evidence="1" type="ORF">BLA29_007488</name>
</gene>
<evidence type="ECO:0000313" key="1">
    <source>
        <dbReference type="EMBL" id="OTF74728.1"/>
    </source>
</evidence>
<reference evidence="1 2" key="1">
    <citation type="submission" date="2017-03" db="EMBL/GenBank/DDBJ databases">
        <title>Genome Survey of Euroglyphus maynei.</title>
        <authorList>
            <person name="Arlian L.G."/>
            <person name="Morgan M.S."/>
            <person name="Rider S.D."/>
        </authorList>
    </citation>
    <scope>NUCLEOTIDE SEQUENCE [LARGE SCALE GENOMIC DNA]</scope>
    <source>
        <strain evidence="1">Arlian Lab</strain>
        <tissue evidence="1">Whole body</tissue>
    </source>
</reference>